<gene>
    <name evidence="1" type="ORF">DLD99_01580</name>
</gene>
<accession>A0A345RIU9</accession>
<evidence type="ECO:0000313" key="2">
    <source>
        <dbReference type="Proteomes" id="UP000253720"/>
    </source>
</evidence>
<evidence type="ECO:0000313" key="1">
    <source>
        <dbReference type="EMBL" id="AXI59215.1"/>
    </source>
</evidence>
<dbReference type="Proteomes" id="UP000253720">
    <property type="component" value="Chromosome"/>
</dbReference>
<keyword evidence="2" id="KW-1185">Reference proteome</keyword>
<organism evidence="1 2">
    <name type="scientific">Pseudomonas kribbensis</name>
    <dbReference type="NCBI Taxonomy" id="1628086"/>
    <lineage>
        <taxon>Bacteria</taxon>
        <taxon>Pseudomonadati</taxon>
        <taxon>Pseudomonadota</taxon>
        <taxon>Gammaproteobacteria</taxon>
        <taxon>Pseudomonadales</taxon>
        <taxon>Pseudomonadaceae</taxon>
        <taxon>Pseudomonas</taxon>
    </lineage>
</organism>
<dbReference type="RefSeq" id="WP_114881043.1">
    <property type="nucleotide sequence ID" value="NZ_CP029608.1"/>
</dbReference>
<dbReference type="AlphaFoldDB" id="A0A345RIU9"/>
<dbReference type="EMBL" id="CP029608">
    <property type="protein sequence ID" value="AXI59215.1"/>
    <property type="molecule type" value="Genomic_DNA"/>
</dbReference>
<protein>
    <submittedName>
        <fullName evidence="1">Uncharacterized protein</fullName>
    </submittedName>
</protein>
<sequence length="88" mass="9910">MRARNLRVVLQKANTAQFKPGDKVNQVITGKRARRPKRHHKPGIVLRVFGNCVIVRFKNEVKGVYPKWRLMLAVGGNNHPCALQGAAK</sequence>
<name>A0A345RIU9_9PSED</name>
<dbReference type="KEGG" id="pke:DLD99_01580"/>
<reference evidence="1 2" key="1">
    <citation type="submission" date="2018-05" db="EMBL/GenBank/DDBJ databases">
        <title>Complete genome sequence of Pseudomonas kribbensis 46-2(T).</title>
        <authorList>
            <person name="Jeong H."/>
            <person name="Lee S.-G."/>
            <person name="Rha E."/>
            <person name="Kim H."/>
        </authorList>
    </citation>
    <scope>NUCLEOTIDE SEQUENCE [LARGE SCALE GENOMIC DNA]</scope>
    <source>
        <strain evidence="1 2">46-2</strain>
    </source>
</reference>
<proteinExistence type="predicted"/>